<gene>
    <name evidence="2" type="ORF">DI628_08420</name>
</gene>
<feature type="chain" id="PRO_5026940760" evidence="1">
    <location>
        <begin position="20"/>
        <end position="135"/>
    </location>
</feature>
<name>A0A6N4RCC6_BLAVI</name>
<comment type="caution">
    <text evidence="2">The sequence shown here is derived from an EMBL/GenBank/DDBJ whole genome shotgun (WGS) entry which is preliminary data.</text>
</comment>
<keyword evidence="1" id="KW-0732">Signal</keyword>
<proteinExistence type="predicted"/>
<protein>
    <submittedName>
        <fullName evidence="2">Uncharacterized protein</fullName>
    </submittedName>
</protein>
<feature type="signal peptide" evidence="1">
    <location>
        <begin position="1"/>
        <end position="19"/>
    </location>
</feature>
<reference evidence="2 3" key="1">
    <citation type="journal article" date="2017" name="Nat. Commun.">
        <title>In situ click chemistry generation of cyclooxygenase-2 inhibitors.</title>
        <authorList>
            <person name="Bhardwaj A."/>
            <person name="Kaur J."/>
            <person name="Wuest M."/>
            <person name="Wuest F."/>
        </authorList>
    </citation>
    <scope>NUCLEOTIDE SEQUENCE [LARGE SCALE GENOMIC DNA]</scope>
    <source>
        <strain evidence="2">S2_018_000_R2_106</strain>
    </source>
</reference>
<dbReference type="EMBL" id="VAFM01000002">
    <property type="protein sequence ID" value="TKW60901.1"/>
    <property type="molecule type" value="Genomic_DNA"/>
</dbReference>
<dbReference type="AlphaFoldDB" id="A0A6N4RCC6"/>
<dbReference type="Proteomes" id="UP000320948">
    <property type="component" value="Unassembled WGS sequence"/>
</dbReference>
<evidence type="ECO:0000313" key="3">
    <source>
        <dbReference type="Proteomes" id="UP000320948"/>
    </source>
</evidence>
<evidence type="ECO:0000313" key="2">
    <source>
        <dbReference type="EMBL" id="TKW60901.1"/>
    </source>
</evidence>
<organism evidence="2 3">
    <name type="scientific">Blastochloris viridis</name>
    <name type="common">Rhodopseudomonas viridis</name>
    <dbReference type="NCBI Taxonomy" id="1079"/>
    <lineage>
        <taxon>Bacteria</taxon>
        <taxon>Pseudomonadati</taxon>
        <taxon>Pseudomonadota</taxon>
        <taxon>Alphaproteobacteria</taxon>
        <taxon>Hyphomicrobiales</taxon>
        <taxon>Blastochloridaceae</taxon>
        <taxon>Blastochloris</taxon>
    </lineage>
</organism>
<evidence type="ECO:0000256" key="1">
    <source>
        <dbReference type="SAM" id="SignalP"/>
    </source>
</evidence>
<accession>A0A6N4RCC6</accession>
<sequence>MRTSFVVLASLALAYPAYAAYSPSPEIQADTKPVLQMTSLCEVVQTGFADLKDHLVARQSNAVMATALKSTTSPSQLVLALGLLQKPPALKTGQPTELLISLSYSFLQGVASMDDQAGNALVLMLLEAKGVCAHS</sequence>